<organism evidence="2 3">
    <name type="scientific">Cladobotryum mycophilum</name>
    <dbReference type="NCBI Taxonomy" id="491253"/>
    <lineage>
        <taxon>Eukaryota</taxon>
        <taxon>Fungi</taxon>
        <taxon>Dikarya</taxon>
        <taxon>Ascomycota</taxon>
        <taxon>Pezizomycotina</taxon>
        <taxon>Sordariomycetes</taxon>
        <taxon>Hypocreomycetidae</taxon>
        <taxon>Hypocreales</taxon>
        <taxon>Hypocreaceae</taxon>
        <taxon>Cladobotryum</taxon>
    </lineage>
</organism>
<feature type="region of interest" description="Disordered" evidence="1">
    <location>
        <begin position="188"/>
        <end position="207"/>
    </location>
</feature>
<evidence type="ECO:0000313" key="2">
    <source>
        <dbReference type="EMBL" id="KAK5987938.1"/>
    </source>
</evidence>
<gene>
    <name evidence="2" type="ORF">PT974_12074</name>
</gene>
<feature type="region of interest" description="Disordered" evidence="1">
    <location>
        <begin position="476"/>
        <end position="499"/>
    </location>
</feature>
<sequence length="499" mass="54906">MTHAHYHDSYFDLPFHSSSNPSFLFFSFAGPPADAAETPRPGTWQRVMQDGAFTNTSSAANSAMSRGPRDSSVTAFGVDPPRPPREGYDTGSRFWKWRSRSTKSASESEAVNEVPHSHSSISAPQSRYEQPQVWSPYLSESAHVFSLQHPAAAAAAGLRSSTSHQSSESVLVSPASRCVWSDDIPESVSPESTTYTSTQTVSPDTPLLSPRALYMKAKKEIEAKLKNKKHGDTLLIPGIEIRSMSQRKQKYEYLPAISDDLRRVQSAGDGTRSFLFSQHISKTKTWYGDDSGASKIARKIFGKAPWHRRESGDSFINISSSIKAVLRGRSPPSTPTASLSYTNSFQFGNNPFPGGEAVRVSTPPMDEDTADGKPRGFFTAMTPPILQNGTETVFGTTASSTRSGSRYSIHGNNMTSQPREWWEQKPQRMRGRNILDSSARKFEFDVPEHLPSSPMCPANSRHKSGGTGLCVYHGRRRAKSTLREENRADGSGWNVASGR</sequence>
<comment type="caution">
    <text evidence="2">The sequence shown here is derived from an EMBL/GenBank/DDBJ whole genome shotgun (WGS) entry which is preliminary data.</text>
</comment>
<feature type="region of interest" description="Disordered" evidence="1">
    <location>
        <begin position="57"/>
        <end position="91"/>
    </location>
</feature>
<feature type="compositionally biased region" description="Low complexity" evidence="1">
    <location>
        <begin position="396"/>
        <end position="408"/>
    </location>
</feature>
<accession>A0ABR0S6Z7</accession>
<feature type="compositionally biased region" description="Polar residues" evidence="1">
    <location>
        <begin position="189"/>
        <end position="203"/>
    </location>
</feature>
<feature type="region of interest" description="Disordered" evidence="1">
    <location>
        <begin position="105"/>
        <end position="127"/>
    </location>
</feature>
<evidence type="ECO:0000256" key="1">
    <source>
        <dbReference type="SAM" id="MobiDB-lite"/>
    </source>
</evidence>
<feature type="region of interest" description="Disordered" evidence="1">
    <location>
        <begin position="352"/>
        <end position="371"/>
    </location>
</feature>
<name>A0ABR0S6Z7_9HYPO</name>
<dbReference type="Proteomes" id="UP001338125">
    <property type="component" value="Unassembled WGS sequence"/>
</dbReference>
<feature type="compositionally biased region" description="Polar residues" evidence="1">
    <location>
        <begin position="117"/>
        <end position="127"/>
    </location>
</feature>
<keyword evidence="3" id="KW-1185">Reference proteome</keyword>
<feature type="region of interest" description="Disordered" evidence="1">
    <location>
        <begin position="396"/>
        <end position="426"/>
    </location>
</feature>
<evidence type="ECO:0000313" key="3">
    <source>
        <dbReference type="Proteomes" id="UP001338125"/>
    </source>
</evidence>
<proteinExistence type="predicted"/>
<dbReference type="EMBL" id="JAVFKD010000016">
    <property type="protein sequence ID" value="KAK5987938.1"/>
    <property type="molecule type" value="Genomic_DNA"/>
</dbReference>
<protein>
    <submittedName>
        <fullName evidence="2">Uncharacterized protein</fullName>
    </submittedName>
</protein>
<reference evidence="2 3" key="1">
    <citation type="submission" date="2024-01" db="EMBL/GenBank/DDBJ databases">
        <title>Complete genome of Cladobotryum mycophilum ATHUM6906.</title>
        <authorList>
            <person name="Christinaki A.C."/>
            <person name="Myridakis A.I."/>
            <person name="Kouvelis V.N."/>
        </authorList>
    </citation>
    <scope>NUCLEOTIDE SEQUENCE [LARGE SCALE GENOMIC DNA]</scope>
    <source>
        <strain evidence="2 3">ATHUM6906</strain>
    </source>
</reference>